<keyword evidence="3" id="KW-0238">DNA-binding</keyword>
<proteinExistence type="inferred from homology"/>
<organism evidence="5 6">
    <name type="scientific">Variovorax boronicumulans</name>
    <dbReference type="NCBI Taxonomy" id="436515"/>
    <lineage>
        <taxon>Bacteria</taxon>
        <taxon>Pseudomonadati</taxon>
        <taxon>Pseudomonadota</taxon>
        <taxon>Betaproteobacteria</taxon>
        <taxon>Burkholderiales</taxon>
        <taxon>Comamonadaceae</taxon>
        <taxon>Variovorax</taxon>
    </lineage>
</organism>
<dbReference type="InterPro" id="IPR005119">
    <property type="entry name" value="LysR_subst-bd"/>
</dbReference>
<dbReference type="Gene3D" id="1.10.10.10">
    <property type="entry name" value="Winged helix-like DNA-binding domain superfamily/Winged helix DNA-binding domain"/>
    <property type="match status" value="1"/>
</dbReference>
<evidence type="ECO:0000313" key="6">
    <source>
        <dbReference type="Proteomes" id="UP000217154"/>
    </source>
</evidence>
<dbReference type="GO" id="GO:0006351">
    <property type="term" value="P:DNA-templated transcription"/>
    <property type="evidence" value="ECO:0007669"/>
    <property type="project" value="TreeGrafter"/>
</dbReference>
<dbReference type="PANTHER" id="PTHR30537">
    <property type="entry name" value="HTH-TYPE TRANSCRIPTIONAL REGULATOR"/>
    <property type="match status" value="1"/>
</dbReference>
<comment type="similarity">
    <text evidence="1">Belongs to the LysR transcriptional regulatory family.</text>
</comment>
<dbReference type="FunFam" id="1.10.10.10:FF:000038">
    <property type="entry name" value="Glycine cleavage system transcriptional activator"/>
    <property type="match status" value="1"/>
</dbReference>
<sequence length="301" mass="33399">MTRRLPPLKALRAFEAAARHANFTAAADELSITHSAVSQQIRLLEDYLGQPLFAREARGATLLPHARDYFAEVQASLDRIASATAALKSPHQRASLRVCTTPSLAMKWLIPRLAGFQALAPQTDVQLSTLGRQFFDQAEAGSDVLIRRIPMQRPDHTCVRCLDDHLVAVASPRFIERHRIASMADCLGHPLLQAAGEVENWPRWFELAGVRVPPQLPGPVFDHQFLCMQAAMNDLGLALAPWCLLEEDIRADRLRLVFPEPRLPASGVYALYRTEGPVAALARQFVDWLGTQHWNAGSPTP</sequence>
<evidence type="ECO:0000256" key="4">
    <source>
        <dbReference type="ARBA" id="ARBA00023163"/>
    </source>
</evidence>
<keyword evidence="4" id="KW-0804">Transcription</keyword>
<evidence type="ECO:0000256" key="2">
    <source>
        <dbReference type="ARBA" id="ARBA00023015"/>
    </source>
</evidence>
<dbReference type="PANTHER" id="PTHR30537:SF79">
    <property type="entry name" value="TRANSCRIPTIONAL REGULATOR-RELATED"/>
    <property type="match status" value="1"/>
</dbReference>
<accession>A0A1E7TYN7</accession>
<dbReference type="PROSITE" id="PS50931">
    <property type="entry name" value="HTH_LYSR"/>
    <property type="match status" value="1"/>
</dbReference>
<dbReference type="InterPro" id="IPR058163">
    <property type="entry name" value="LysR-type_TF_proteobact-type"/>
</dbReference>
<dbReference type="Pfam" id="PF00126">
    <property type="entry name" value="HTH_1"/>
    <property type="match status" value="1"/>
</dbReference>
<reference evidence="5 6" key="1">
    <citation type="submission" date="2017-09" db="EMBL/GenBank/DDBJ databases">
        <title>The diverse metabolic capabilities of V. boronicumulans make it an excellent choice for continued studies on novel biodegradation.</title>
        <authorList>
            <person name="Sun S."/>
        </authorList>
    </citation>
    <scope>NUCLEOTIDE SEQUENCE [LARGE SCALE GENOMIC DNA]</scope>
    <source>
        <strain evidence="5 6">J1</strain>
    </source>
</reference>
<gene>
    <name evidence="5" type="ORF">CKY39_31790</name>
</gene>
<evidence type="ECO:0000256" key="3">
    <source>
        <dbReference type="ARBA" id="ARBA00023125"/>
    </source>
</evidence>
<name>A0A1E7TYN7_9BURK</name>
<dbReference type="SUPFAM" id="SSF46785">
    <property type="entry name" value="Winged helix' DNA-binding domain"/>
    <property type="match status" value="1"/>
</dbReference>
<evidence type="ECO:0000256" key="1">
    <source>
        <dbReference type="ARBA" id="ARBA00009437"/>
    </source>
</evidence>
<dbReference type="OrthoDB" id="8591238at2"/>
<dbReference type="GO" id="GO:0043565">
    <property type="term" value="F:sequence-specific DNA binding"/>
    <property type="evidence" value="ECO:0007669"/>
    <property type="project" value="TreeGrafter"/>
</dbReference>
<dbReference type="Pfam" id="PF03466">
    <property type="entry name" value="LysR_substrate"/>
    <property type="match status" value="1"/>
</dbReference>
<dbReference type="InterPro" id="IPR036388">
    <property type="entry name" value="WH-like_DNA-bd_sf"/>
</dbReference>
<dbReference type="InterPro" id="IPR036390">
    <property type="entry name" value="WH_DNA-bd_sf"/>
</dbReference>
<keyword evidence="2" id="KW-0805">Transcription regulation</keyword>
<dbReference type="GO" id="GO:0003700">
    <property type="term" value="F:DNA-binding transcription factor activity"/>
    <property type="evidence" value="ECO:0007669"/>
    <property type="project" value="InterPro"/>
</dbReference>
<dbReference type="CDD" id="cd08432">
    <property type="entry name" value="PBP2_GcdR_TrpI_HvrB_AmpR_like"/>
    <property type="match status" value="1"/>
</dbReference>
<dbReference type="KEGG" id="vbo:CKY39_31790"/>
<protein>
    <submittedName>
        <fullName evidence="5">LysR family transcriptional regulator</fullName>
    </submittedName>
</protein>
<dbReference type="AlphaFoldDB" id="A0A1E7TYN7"/>
<dbReference type="SUPFAM" id="SSF53850">
    <property type="entry name" value="Periplasmic binding protein-like II"/>
    <property type="match status" value="1"/>
</dbReference>
<dbReference type="InterPro" id="IPR000847">
    <property type="entry name" value="LysR_HTH_N"/>
</dbReference>
<dbReference type="Proteomes" id="UP000217154">
    <property type="component" value="Chromosome"/>
</dbReference>
<dbReference type="STRING" id="436515.GCA_001752345_00173"/>
<evidence type="ECO:0000313" key="5">
    <source>
        <dbReference type="EMBL" id="ATA58003.1"/>
    </source>
</evidence>
<dbReference type="Gene3D" id="3.40.190.10">
    <property type="entry name" value="Periplasmic binding protein-like II"/>
    <property type="match status" value="2"/>
</dbReference>
<dbReference type="PRINTS" id="PR00039">
    <property type="entry name" value="HTHLYSR"/>
</dbReference>
<dbReference type="EMBL" id="CP023284">
    <property type="protein sequence ID" value="ATA58003.1"/>
    <property type="molecule type" value="Genomic_DNA"/>
</dbReference>